<dbReference type="GeneID" id="19882616"/>
<dbReference type="HAMAP" id="MF_00422">
    <property type="entry name" value="SecE"/>
    <property type="match status" value="1"/>
</dbReference>
<keyword evidence="7 10" id="KW-0472">Membrane</keyword>
<evidence type="ECO:0000256" key="3">
    <source>
        <dbReference type="ARBA" id="ARBA00022692"/>
    </source>
</evidence>
<dbReference type="InParanoid" id="L2GK69"/>
<gene>
    <name evidence="11" type="ORF">VICG_01906</name>
</gene>
<evidence type="ECO:0000256" key="6">
    <source>
        <dbReference type="ARBA" id="ARBA00023010"/>
    </source>
</evidence>
<name>L2GK69_VITCO</name>
<comment type="subcellular location">
    <subcellularLocation>
        <location evidence="8">Endomembrane system</location>
        <topology evidence="8">Single-pass membrane protein</topology>
    </subcellularLocation>
</comment>
<keyword evidence="3 10" id="KW-0812">Transmembrane</keyword>
<dbReference type="NCBIfam" id="TIGR00327">
    <property type="entry name" value="secE_euk_arch"/>
    <property type="match status" value="1"/>
</dbReference>
<feature type="transmembrane region" description="Helical" evidence="10">
    <location>
        <begin position="56"/>
        <end position="76"/>
    </location>
</feature>
<dbReference type="OrthoDB" id="2194864at2759"/>
<dbReference type="GO" id="GO:0012505">
    <property type="term" value="C:endomembrane system"/>
    <property type="evidence" value="ECO:0007669"/>
    <property type="project" value="UniProtKB-SubCell"/>
</dbReference>
<dbReference type="Pfam" id="PF00584">
    <property type="entry name" value="SecE"/>
    <property type="match status" value="1"/>
</dbReference>
<dbReference type="VEuPathDB" id="MicrosporidiaDB:VICG_01906"/>
<dbReference type="InterPro" id="IPR008158">
    <property type="entry name" value="Translocase_Sec61-g"/>
</dbReference>
<dbReference type="GO" id="GO:0008320">
    <property type="term" value="F:protein transmembrane transporter activity"/>
    <property type="evidence" value="ECO:0007669"/>
    <property type="project" value="InterPro"/>
</dbReference>
<dbReference type="AlphaFoldDB" id="L2GK69"/>
<keyword evidence="2" id="KW-0813">Transport</keyword>
<evidence type="ECO:0000256" key="9">
    <source>
        <dbReference type="SAM" id="MobiDB-lite"/>
    </source>
</evidence>
<evidence type="ECO:0000256" key="8">
    <source>
        <dbReference type="ARBA" id="ARBA00037847"/>
    </source>
</evidence>
<dbReference type="HOGENOM" id="CLU_2499609_0_0_1"/>
<keyword evidence="5 10" id="KW-1133">Transmembrane helix</keyword>
<dbReference type="SUPFAM" id="SSF103456">
    <property type="entry name" value="Preprotein translocase SecE subunit"/>
    <property type="match status" value="1"/>
</dbReference>
<evidence type="ECO:0000256" key="5">
    <source>
        <dbReference type="ARBA" id="ARBA00022989"/>
    </source>
</evidence>
<evidence type="ECO:0000313" key="12">
    <source>
        <dbReference type="Proteomes" id="UP000011082"/>
    </source>
</evidence>
<organism evidence="11 12">
    <name type="scientific">Vittaforma corneae (strain ATCC 50505)</name>
    <name type="common">Microsporidian parasite</name>
    <name type="synonym">Nosema corneum</name>
    <dbReference type="NCBI Taxonomy" id="993615"/>
    <lineage>
        <taxon>Eukaryota</taxon>
        <taxon>Fungi</taxon>
        <taxon>Fungi incertae sedis</taxon>
        <taxon>Microsporidia</taxon>
        <taxon>Nosematidae</taxon>
        <taxon>Vittaforma</taxon>
    </lineage>
</organism>
<reference evidence="12" key="1">
    <citation type="submission" date="2011-05" db="EMBL/GenBank/DDBJ databases">
        <title>The genome sequence of Vittaforma corneae strain ATCC 50505.</title>
        <authorList>
            <consortium name="The Broad Institute Genome Sequencing Platform"/>
            <person name="Cuomo C."/>
            <person name="Didier E."/>
            <person name="Bowers L."/>
            <person name="Young S.K."/>
            <person name="Zeng Q."/>
            <person name="Gargeya S."/>
            <person name="Fitzgerald M."/>
            <person name="Haas B."/>
            <person name="Abouelleil A."/>
            <person name="Alvarado L."/>
            <person name="Arachchi H.M."/>
            <person name="Berlin A."/>
            <person name="Chapman S.B."/>
            <person name="Gearin G."/>
            <person name="Goldberg J."/>
            <person name="Griggs A."/>
            <person name="Gujja S."/>
            <person name="Hansen M."/>
            <person name="Heiman D."/>
            <person name="Howarth C."/>
            <person name="Larimer J."/>
            <person name="Lui A."/>
            <person name="MacDonald P.J.P."/>
            <person name="McCowen C."/>
            <person name="Montmayeur A."/>
            <person name="Murphy C."/>
            <person name="Neiman D."/>
            <person name="Pearson M."/>
            <person name="Priest M."/>
            <person name="Roberts A."/>
            <person name="Saif S."/>
            <person name="Shea T."/>
            <person name="Sisk P."/>
            <person name="Stolte C."/>
            <person name="Sykes S."/>
            <person name="Wortman J."/>
            <person name="Nusbaum C."/>
            <person name="Birren B."/>
        </authorList>
    </citation>
    <scope>NUCLEOTIDE SEQUENCE [LARGE SCALE GENOMIC DNA]</scope>
    <source>
        <strain evidence="12">ATCC 50505</strain>
    </source>
</reference>
<accession>L2GK69</accession>
<dbReference type="Gene3D" id="1.20.5.820">
    <property type="entry name" value="Preprotein translocase SecE subunit"/>
    <property type="match status" value="1"/>
</dbReference>
<dbReference type="GO" id="GO:0006605">
    <property type="term" value="P:protein targeting"/>
    <property type="evidence" value="ECO:0007669"/>
    <property type="project" value="InterPro"/>
</dbReference>
<proteinExistence type="inferred from homology"/>
<comment type="similarity">
    <text evidence="1">Belongs to the SecE/SEC61-gamma family.</text>
</comment>
<evidence type="ECO:0000256" key="2">
    <source>
        <dbReference type="ARBA" id="ARBA00022448"/>
    </source>
</evidence>
<keyword evidence="4" id="KW-0653">Protein transport</keyword>
<dbReference type="Proteomes" id="UP000011082">
    <property type="component" value="Unassembled WGS sequence"/>
</dbReference>
<dbReference type="FunCoup" id="L2GK69">
    <property type="interactions" value="94"/>
</dbReference>
<evidence type="ECO:0000313" key="11">
    <source>
        <dbReference type="EMBL" id="ELA41024.1"/>
    </source>
</evidence>
<feature type="region of interest" description="Disordered" evidence="9">
    <location>
        <begin position="1"/>
        <end position="20"/>
    </location>
</feature>
<dbReference type="GO" id="GO:0006886">
    <property type="term" value="P:intracellular protein transport"/>
    <property type="evidence" value="ECO:0007669"/>
    <property type="project" value="InterPro"/>
</dbReference>
<keyword evidence="6" id="KW-0811">Translocation</keyword>
<dbReference type="GO" id="GO:0016020">
    <property type="term" value="C:membrane"/>
    <property type="evidence" value="ECO:0007669"/>
    <property type="project" value="InterPro"/>
</dbReference>
<evidence type="ECO:0000256" key="7">
    <source>
        <dbReference type="ARBA" id="ARBA00023136"/>
    </source>
</evidence>
<dbReference type="RefSeq" id="XP_007605351.1">
    <property type="nucleotide sequence ID" value="XM_007605289.1"/>
</dbReference>
<evidence type="ECO:0000256" key="4">
    <source>
        <dbReference type="ARBA" id="ARBA00022927"/>
    </source>
</evidence>
<keyword evidence="12" id="KW-1185">Reference proteome</keyword>
<evidence type="ECO:0000256" key="1">
    <source>
        <dbReference type="ARBA" id="ARBA00008274"/>
    </source>
</evidence>
<sequence length="86" mass="9747">MPSSSVSEVSRKEETPQAKKGCCNSIKRFLKNIRKFIRESEKPSHDQFRHILRGHLVGVIALGLFAYCIKVIHIPINNMIAGSEKK</sequence>
<dbReference type="EMBL" id="JH370151">
    <property type="protein sequence ID" value="ELA41024.1"/>
    <property type="molecule type" value="Genomic_DNA"/>
</dbReference>
<evidence type="ECO:0000256" key="10">
    <source>
        <dbReference type="SAM" id="Phobius"/>
    </source>
</evidence>
<dbReference type="InterPro" id="IPR023391">
    <property type="entry name" value="Prot_translocase_SecE_dom_sf"/>
</dbReference>
<dbReference type="InterPro" id="IPR001901">
    <property type="entry name" value="Translocase_SecE/Sec61-g"/>
</dbReference>
<protein>
    <submittedName>
        <fullName evidence="11">Protein translocase SEC61 complex gamma subunit, archaeal and eukaryotic</fullName>
    </submittedName>
</protein>